<protein>
    <submittedName>
        <fullName evidence="1">Uncharacterized protein</fullName>
    </submittedName>
</protein>
<keyword evidence="2" id="KW-1185">Reference proteome</keyword>
<dbReference type="EMBL" id="JBHSKD010000026">
    <property type="protein sequence ID" value="MFC5178571.1"/>
    <property type="molecule type" value="Genomic_DNA"/>
</dbReference>
<name>A0ABW0BPQ5_9ACTN</name>
<sequence length="178" mass="18778">MDWEERLFATFDDLEQQAAALYDAERAAELGDRARAEYAAVTLAGRLMSSVDDELALDVTGVGTVAGRLVRVAGEWCLLERPGHDWIVPLAAVAAVTGASGRAVPEVAWPAVARLGLGSALRRLADAGEPVVVHRRDGGRHELVPTRVGADFVEGRGPEGREVLVAFPAVAAVQSAST</sequence>
<dbReference type="RefSeq" id="WP_378592211.1">
    <property type="nucleotide sequence ID" value="NZ_JBHSKD010000026.1"/>
</dbReference>
<accession>A0ABW0BPQ5</accession>
<reference evidence="2" key="1">
    <citation type="journal article" date="2019" name="Int. J. Syst. Evol. Microbiol.">
        <title>The Global Catalogue of Microorganisms (GCM) 10K type strain sequencing project: providing services to taxonomists for standard genome sequencing and annotation.</title>
        <authorList>
            <consortium name="The Broad Institute Genomics Platform"/>
            <consortium name="The Broad Institute Genome Sequencing Center for Infectious Disease"/>
            <person name="Wu L."/>
            <person name="Ma J."/>
        </authorList>
    </citation>
    <scope>NUCLEOTIDE SEQUENCE [LARGE SCALE GENOMIC DNA]</scope>
    <source>
        <strain evidence="2">DFY41</strain>
    </source>
</reference>
<dbReference type="Proteomes" id="UP001596087">
    <property type="component" value="Unassembled WGS sequence"/>
</dbReference>
<comment type="caution">
    <text evidence="1">The sequence shown here is derived from an EMBL/GenBank/DDBJ whole genome shotgun (WGS) entry which is preliminary data.</text>
</comment>
<gene>
    <name evidence="1" type="ORF">ACFPGP_17970</name>
</gene>
<organism evidence="1 2">
    <name type="scientific">Nocardioides taihuensis</name>
    <dbReference type="NCBI Taxonomy" id="1835606"/>
    <lineage>
        <taxon>Bacteria</taxon>
        <taxon>Bacillati</taxon>
        <taxon>Actinomycetota</taxon>
        <taxon>Actinomycetes</taxon>
        <taxon>Propionibacteriales</taxon>
        <taxon>Nocardioidaceae</taxon>
        <taxon>Nocardioides</taxon>
    </lineage>
</organism>
<evidence type="ECO:0000313" key="2">
    <source>
        <dbReference type="Proteomes" id="UP001596087"/>
    </source>
</evidence>
<proteinExistence type="predicted"/>
<evidence type="ECO:0000313" key="1">
    <source>
        <dbReference type="EMBL" id="MFC5178571.1"/>
    </source>
</evidence>